<sequence>MNKVIFSKKHQTFISEYDGKNYKIWNTTEGEVAKIRTAIRNHYKIEQNYMCCYCRQQTIQDHGLVWDCEHILPKAIYPLFLFEPLNLALSCKACNLAKETYKNEIIKIDPKTYSTNSSDYQIIHPHFDKYDEHLLVKCLEGTTVYEIVNSSSKGSFTYKCCGFDRYDKKLAGYNNVSQNVAQTVSDLLSRGYSDSEIVQGLLREIIPIQQKVDF</sequence>
<proteinExistence type="predicted"/>
<evidence type="ECO:0000313" key="1">
    <source>
        <dbReference type="EMBL" id="AYA01220.1"/>
    </source>
</evidence>
<dbReference type="RefSeq" id="WP_159373098.1">
    <property type="nucleotide sequence ID" value="NZ_CP032288.1"/>
</dbReference>
<gene>
    <name evidence="1" type="ORF">ABALW_B0004</name>
</gene>
<accession>A0A385L0U9</accession>
<dbReference type="EMBL" id="CP032288">
    <property type="protein sequence ID" value="AYA01220.1"/>
    <property type="molecule type" value="Genomic_DNA"/>
</dbReference>
<reference evidence="1" key="1">
    <citation type="submission" date="2018-09" db="EMBL/GenBank/DDBJ databases">
        <title>Resistance of ancient and modern Acinetobacter lwoffii strains to heavy metals and arsenic revealed by genome analysis.</title>
        <authorList>
            <person name="Mindlin S."/>
            <person name="Petrenko A."/>
            <person name="Kurakov A."/>
            <person name="Beletsky A."/>
            <person name="Mardanov A."/>
            <person name="Petrova M."/>
        </authorList>
    </citation>
    <scope>NUCLEOTIDE SEQUENCE</scope>
    <source>
        <strain evidence="1">ED9-5a</strain>
        <plasmid evidence="1">pALWED3.3</plasmid>
    </source>
</reference>
<dbReference type="AlphaFoldDB" id="A0A385L0U9"/>
<evidence type="ECO:0008006" key="2">
    <source>
        <dbReference type="Google" id="ProtNLM"/>
    </source>
</evidence>
<organism evidence="1">
    <name type="scientific">Acinetobacter lwoffii</name>
    <dbReference type="NCBI Taxonomy" id="28090"/>
    <lineage>
        <taxon>Bacteria</taxon>
        <taxon>Pseudomonadati</taxon>
        <taxon>Pseudomonadota</taxon>
        <taxon>Gammaproteobacteria</taxon>
        <taxon>Moraxellales</taxon>
        <taxon>Moraxellaceae</taxon>
        <taxon>Acinetobacter</taxon>
    </lineage>
</organism>
<name>A0A385L0U9_ACILW</name>
<protein>
    <recommendedName>
        <fullName evidence="2">HNH endonuclease</fullName>
    </recommendedName>
</protein>
<geneLocation type="plasmid" evidence="1">
    <name>pALWED3.3</name>
</geneLocation>
<keyword evidence="1" id="KW-0614">Plasmid</keyword>
<dbReference type="Gene3D" id="1.10.30.50">
    <property type="match status" value="1"/>
</dbReference>